<dbReference type="EMBL" id="CP036313">
    <property type="protein sequence ID" value="QBH14160.1"/>
    <property type="molecule type" value="Genomic_DNA"/>
</dbReference>
<dbReference type="Proteomes" id="UP000293902">
    <property type="component" value="Chromosome"/>
</dbReference>
<dbReference type="Pfam" id="PF02085">
    <property type="entry name" value="Cytochrom_CIII"/>
    <property type="match status" value="1"/>
</dbReference>
<keyword evidence="2" id="KW-0349">Heme</keyword>
<dbReference type="CDD" id="cd08168">
    <property type="entry name" value="Cytochrom_C3"/>
    <property type="match status" value="1"/>
</dbReference>
<keyword evidence="4" id="KW-0249">Electron transport</keyword>
<evidence type="ECO:0000256" key="1">
    <source>
        <dbReference type="ARBA" id="ARBA00022448"/>
    </source>
</evidence>
<keyword evidence="3" id="KW-0479">Metal-binding</keyword>
<reference evidence="8 9" key="1">
    <citation type="submission" date="2018-06" db="EMBL/GenBank/DDBJ databases">
        <title>Complete Genome Sequence of Desulfobacter hydrogenophilus (DSM3380).</title>
        <authorList>
            <person name="Marietou A."/>
            <person name="Schreiber L."/>
            <person name="Marshall I."/>
            <person name="Jorgensen B."/>
        </authorList>
    </citation>
    <scope>NUCLEOTIDE SEQUENCE [LARGE SCALE GENOMIC DNA]</scope>
    <source>
        <strain evidence="8 9">DSM 3380</strain>
    </source>
</reference>
<dbReference type="AlphaFoldDB" id="A0A328FDP3"/>
<dbReference type="InterPro" id="IPR036280">
    <property type="entry name" value="Multihaem_cyt_sf"/>
</dbReference>
<keyword evidence="5" id="KW-0408">Iron</keyword>
<name>A0A328FDP3_9BACT</name>
<keyword evidence="10" id="KW-1185">Reference proteome</keyword>
<evidence type="ECO:0000256" key="5">
    <source>
        <dbReference type="ARBA" id="ARBA00023004"/>
    </source>
</evidence>
<dbReference type="SUPFAM" id="SSF48695">
    <property type="entry name" value="Multiheme cytochromes"/>
    <property type="match status" value="1"/>
</dbReference>
<accession>A0A328FDP3</accession>
<evidence type="ECO:0000313" key="7">
    <source>
        <dbReference type="EMBL" id="QBH14160.1"/>
    </source>
</evidence>
<protein>
    <submittedName>
        <fullName evidence="8">Acidic cytochrome c3</fullName>
    </submittedName>
</protein>
<evidence type="ECO:0000256" key="3">
    <source>
        <dbReference type="ARBA" id="ARBA00022723"/>
    </source>
</evidence>
<dbReference type="OrthoDB" id="9796996at2"/>
<evidence type="ECO:0000313" key="9">
    <source>
        <dbReference type="Proteomes" id="UP000248798"/>
    </source>
</evidence>
<reference evidence="7 10" key="2">
    <citation type="submission" date="2019-02" db="EMBL/GenBank/DDBJ databases">
        <title>Complete genome sequence of Desulfobacter hydrogenophilus AcRS1.</title>
        <authorList>
            <person name="Marietou A."/>
            <person name="Lund M.B."/>
            <person name="Marshall I.P.G."/>
            <person name="Schreiber L."/>
            <person name="Jorgensen B."/>
        </authorList>
    </citation>
    <scope>NUCLEOTIDE SEQUENCE [LARGE SCALE GENOMIC DNA]</scope>
    <source>
        <strain evidence="7 10">AcRS1</strain>
    </source>
</reference>
<evidence type="ECO:0000256" key="4">
    <source>
        <dbReference type="ARBA" id="ARBA00022982"/>
    </source>
</evidence>
<dbReference type="Proteomes" id="UP000248798">
    <property type="component" value="Unassembled WGS sequence"/>
</dbReference>
<dbReference type="EMBL" id="QLNI01000025">
    <property type="protein sequence ID" value="RAM01552.1"/>
    <property type="molecule type" value="Genomic_DNA"/>
</dbReference>
<evidence type="ECO:0000259" key="6">
    <source>
        <dbReference type="Pfam" id="PF02085"/>
    </source>
</evidence>
<keyword evidence="1" id="KW-0813">Transport</keyword>
<dbReference type="Gene3D" id="3.90.10.10">
    <property type="entry name" value="Cytochrome C3"/>
    <property type="match status" value="1"/>
</dbReference>
<sequence>MCRENKMKIKILMITWLLFICGGISMVFSYPADAGEDIVRMDTSAFDRLRRPAAVFDHDSHNEAAQIDDCAVCHHAWENGKLVPDESREDTPCSESHGLIVGVQNPMPLANAFHAQC</sequence>
<evidence type="ECO:0000256" key="2">
    <source>
        <dbReference type="ARBA" id="ARBA00022617"/>
    </source>
</evidence>
<organism evidence="8 9">
    <name type="scientific">Desulfobacter hydrogenophilus</name>
    <dbReference type="NCBI Taxonomy" id="2291"/>
    <lineage>
        <taxon>Bacteria</taxon>
        <taxon>Pseudomonadati</taxon>
        <taxon>Thermodesulfobacteriota</taxon>
        <taxon>Desulfobacteria</taxon>
        <taxon>Desulfobacterales</taxon>
        <taxon>Desulfobacteraceae</taxon>
        <taxon>Desulfobacter</taxon>
    </lineage>
</organism>
<proteinExistence type="predicted"/>
<feature type="domain" description="Class III cytochrome C" evidence="6">
    <location>
        <begin position="49"/>
        <end position="115"/>
    </location>
</feature>
<dbReference type="InterPro" id="IPR020942">
    <property type="entry name" value="Cyt_c_III_dom"/>
</dbReference>
<gene>
    <name evidence="8" type="ORF">DO021_13075</name>
    <name evidence="7" type="ORF">EYB58_15310</name>
</gene>
<dbReference type="GO" id="GO:0009055">
    <property type="term" value="F:electron transfer activity"/>
    <property type="evidence" value="ECO:0007669"/>
    <property type="project" value="InterPro"/>
</dbReference>
<dbReference type="GO" id="GO:0020037">
    <property type="term" value="F:heme binding"/>
    <property type="evidence" value="ECO:0007669"/>
    <property type="project" value="InterPro"/>
</dbReference>
<dbReference type="GO" id="GO:0046872">
    <property type="term" value="F:metal ion binding"/>
    <property type="evidence" value="ECO:0007669"/>
    <property type="project" value="UniProtKB-KW"/>
</dbReference>
<evidence type="ECO:0000313" key="10">
    <source>
        <dbReference type="Proteomes" id="UP000293902"/>
    </source>
</evidence>
<evidence type="ECO:0000313" key="8">
    <source>
        <dbReference type="EMBL" id="RAM01552.1"/>
    </source>
</evidence>